<dbReference type="PANTHER" id="PTHR31014:SF0">
    <property type="entry name" value="MITOCHONDRIAL TRANSLATION SYSTEM COMPONENT PET127-RELATED"/>
    <property type="match status" value="1"/>
</dbReference>
<reference evidence="2" key="1">
    <citation type="submission" date="2020-10" db="EMBL/GenBank/DDBJ databases">
        <title>Genome Sequence of Monilinia vaccinii-corymbosi Sheds Light on Mummy Berry Disease Infection of Blueberry and Mating Type.</title>
        <authorList>
            <person name="Yow A.G."/>
            <person name="Zhang Y."/>
            <person name="Bansal K."/>
            <person name="Eacker S.M."/>
            <person name="Sullivan S."/>
            <person name="Liachko I."/>
            <person name="Cubeta M.A."/>
            <person name="Rollins J.A."/>
            <person name="Ashrafi H."/>
        </authorList>
    </citation>
    <scope>NUCLEOTIDE SEQUENCE</scope>
    <source>
        <strain evidence="2">RL-1</strain>
    </source>
</reference>
<dbReference type="GO" id="GO:0000964">
    <property type="term" value="P:mitochondrial RNA 5'-end processing"/>
    <property type="evidence" value="ECO:0007669"/>
    <property type="project" value="TreeGrafter"/>
</dbReference>
<keyword evidence="3" id="KW-1185">Reference proteome</keyword>
<dbReference type="EMBL" id="CP063406">
    <property type="protein sequence ID" value="QSZ30672.1"/>
    <property type="molecule type" value="Genomic_DNA"/>
</dbReference>
<protein>
    <submittedName>
        <fullName evidence="2">Uncharacterized protein</fullName>
    </submittedName>
</protein>
<dbReference type="Pfam" id="PF08634">
    <property type="entry name" value="Pet127"/>
    <property type="match status" value="1"/>
</dbReference>
<evidence type="ECO:0000256" key="1">
    <source>
        <dbReference type="SAM" id="MobiDB-lite"/>
    </source>
</evidence>
<dbReference type="OrthoDB" id="10249045at2759"/>
<feature type="compositionally biased region" description="Acidic residues" evidence="1">
    <location>
        <begin position="1066"/>
        <end position="1089"/>
    </location>
</feature>
<dbReference type="GO" id="GO:0005740">
    <property type="term" value="C:mitochondrial envelope"/>
    <property type="evidence" value="ECO:0007669"/>
    <property type="project" value="TreeGrafter"/>
</dbReference>
<dbReference type="InterPro" id="IPR013943">
    <property type="entry name" value="Pet127"/>
</dbReference>
<feature type="compositionally biased region" description="Low complexity" evidence="1">
    <location>
        <begin position="330"/>
        <end position="340"/>
    </location>
</feature>
<feature type="compositionally biased region" description="Polar residues" evidence="1">
    <location>
        <begin position="1090"/>
        <end position="1100"/>
    </location>
</feature>
<feature type="region of interest" description="Disordered" evidence="1">
    <location>
        <begin position="355"/>
        <end position="390"/>
    </location>
</feature>
<sequence>MFVSITRQTPKLRQPYVCTSCLSKLLGASNALPLYSNAILSRGPRNAATFSTTRCDYTSVKEKKAVAKNPKRPKIEAPKKNASGNDQKAGDDASGDGGEANTVGKTLSDVESLTKLINKGKKGKEEKEGEEEKEEKEEKKGKKGKKEKTEKKDKKERKGRKGKGAQRDILKADETTVEDGTVENWELKVSKVMAKAKKMATETARNNAKKKKKRGDAKSKVENEEEMESAVRIMKVKQELINYVNSSGLPTVQRLSAVGEETDQKKIAPSQLHAIYQSMVAQNGEAAARKDLVDLIQKGGLTTTDRTQFMKELRASLVNRPKPKGKGKSSAKTASSSDDSAGMLAALESVRIRKFVTSKGKQPKTPAKTPASPRGPKQFKTGPITKSPGTTEFEVKSVDASSLQLQPISKKQPPVPGLSYGLERALFNPGVYHLQDPRSRVFNFDPYLQQIMPVNEFDFTALKQYITSSRDKALIETAKGEKRKYTGSTSSMSASLAHFHFLLSQWRPINTSMLSQGFPIEFNSFTALQRGPSAIFLRERDGVYAIDADKQFDTANILSMLGKSMEKLLTLPKEEFEQYRKENSDSITEDQRNEAESYHYTAMGDFLMRSQLDAYDPRLPGTGMFDLKTRAVVSIRMDIDNYAEGSGYEIFSRHGEFESFEREYHDMIRAAFLKYSLQVRMGRMDGIFVAYHNVERIFGFQYISLPELDNTLHGTTDTTLGDSEFKLSVDLLNKVLDRATARFPGRSLRLYFETRGNVDTPFMYIFAEPMEEEDIQRIQDTNKAEIEAFEARVLGLHGGKVTAEEQTEEKKDAEWADLRLKIEESMEHDEYAMKSAKEIAESLLEHNDVTGLTLDEVEQRVEEFLSTSSYNENVEDDNVGEDDNGVWKEEENIDADEDMEKTTANVDEDADEEDDEGEDEDDDEGEEEDEEEEEEEDEEEEEEEEEDEEEDEEDEEEEEEEEEEEDEQEDEAEEEDDDVDEEAGERDAENETEDSNDDAKTSDLTVIATEEAVIQEGLLVDPAEETSEVERNDYESLEAEIQEPELVENEDLLIDSAEETSSINDTSDETLNSEESTADESEASGEVDENTQTTSMTDIESNPPEEEKAPEILAMHLAIRNKVNGVYTVRPENLKATDNWTVEYALSEIPQPEKAVNLYQACQKRRKMALSRSDEPGGNKWAEDRNNKFILNLKSLAMKGRLWRQETTQKEAGLPIKTLDFKGEAKEVGVYEGYEEIKGDAEEKTSEDKKE</sequence>
<feature type="region of interest" description="Disordered" evidence="1">
    <location>
        <begin position="198"/>
        <end position="228"/>
    </location>
</feature>
<gene>
    <name evidence="2" type="ORF">DSL72_000230</name>
</gene>
<dbReference type="AlphaFoldDB" id="A0A8A3P134"/>
<feature type="region of interest" description="Disordered" evidence="1">
    <location>
        <begin position="890"/>
        <end position="1110"/>
    </location>
</feature>
<name>A0A8A3P134_9HELO</name>
<feature type="region of interest" description="Disordered" evidence="1">
    <location>
        <begin position="59"/>
        <end position="172"/>
    </location>
</feature>
<feature type="compositionally biased region" description="Acidic residues" evidence="1">
    <location>
        <begin position="873"/>
        <end position="884"/>
    </location>
</feature>
<proteinExistence type="predicted"/>
<feature type="compositionally biased region" description="Acidic residues" evidence="1">
    <location>
        <begin position="906"/>
        <end position="996"/>
    </location>
</feature>
<feature type="region of interest" description="Disordered" evidence="1">
    <location>
        <begin position="866"/>
        <end position="885"/>
    </location>
</feature>
<accession>A0A8A3P134</accession>
<dbReference type="Proteomes" id="UP000672032">
    <property type="component" value="Chromosome 2"/>
</dbReference>
<evidence type="ECO:0000313" key="2">
    <source>
        <dbReference type="EMBL" id="QSZ30672.1"/>
    </source>
</evidence>
<feature type="compositionally biased region" description="Acidic residues" evidence="1">
    <location>
        <begin position="1035"/>
        <end position="1058"/>
    </location>
</feature>
<feature type="region of interest" description="Disordered" evidence="1">
    <location>
        <begin position="315"/>
        <end position="340"/>
    </location>
</feature>
<evidence type="ECO:0000313" key="3">
    <source>
        <dbReference type="Proteomes" id="UP000672032"/>
    </source>
</evidence>
<organism evidence="2 3">
    <name type="scientific">Monilinia vaccinii-corymbosi</name>
    <dbReference type="NCBI Taxonomy" id="61207"/>
    <lineage>
        <taxon>Eukaryota</taxon>
        <taxon>Fungi</taxon>
        <taxon>Dikarya</taxon>
        <taxon>Ascomycota</taxon>
        <taxon>Pezizomycotina</taxon>
        <taxon>Leotiomycetes</taxon>
        <taxon>Helotiales</taxon>
        <taxon>Sclerotiniaceae</taxon>
        <taxon>Monilinia</taxon>
    </lineage>
</organism>
<feature type="compositionally biased region" description="Basic residues" evidence="1">
    <location>
        <begin position="154"/>
        <end position="164"/>
    </location>
</feature>
<dbReference type="PANTHER" id="PTHR31014">
    <property type="entry name" value="MITOCHONDRIAL TRANSLATION SYSTEM COMPONENT PET127-RELATED"/>
    <property type="match status" value="1"/>
</dbReference>